<dbReference type="InterPro" id="IPR036366">
    <property type="entry name" value="PGBDSf"/>
</dbReference>
<proteinExistence type="predicted"/>
<accession>A0ABS8NXY5</accession>
<dbReference type="Proteomes" id="UP001430396">
    <property type="component" value="Unassembled WGS sequence"/>
</dbReference>
<keyword evidence="4" id="KW-1185">Reference proteome</keyword>
<feature type="compositionally biased region" description="Gly residues" evidence="1">
    <location>
        <begin position="302"/>
        <end position="313"/>
    </location>
</feature>
<feature type="region of interest" description="Disordered" evidence="1">
    <location>
        <begin position="273"/>
        <end position="313"/>
    </location>
</feature>
<feature type="region of interest" description="Disordered" evidence="1">
    <location>
        <begin position="1"/>
        <end position="49"/>
    </location>
</feature>
<feature type="region of interest" description="Disordered" evidence="1">
    <location>
        <begin position="136"/>
        <end position="169"/>
    </location>
</feature>
<gene>
    <name evidence="3" type="ORF">JWH11_12000</name>
</gene>
<dbReference type="InterPro" id="IPR036365">
    <property type="entry name" value="PGBD-like_sf"/>
</dbReference>
<organism evidence="3 4">
    <name type="scientific">Xanthomonas melonis</name>
    <dbReference type="NCBI Taxonomy" id="56456"/>
    <lineage>
        <taxon>Bacteria</taxon>
        <taxon>Pseudomonadati</taxon>
        <taxon>Pseudomonadota</taxon>
        <taxon>Gammaproteobacteria</taxon>
        <taxon>Lysobacterales</taxon>
        <taxon>Lysobacteraceae</taxon>
        <taxon>Xanthomonas</taxon>
    </lineage>
</organism>
<evidence type="ECO:0000259" key="2">
    <source>
        <dbReference type="Pfam" id="PF01471"/>
    </source>
</evidence>
<feature type="domain" description="Peptidoglycan binding-like" evidence="2">
    <location>
        <begin position="2"/>
        <end position="51"/>
    </location>
</feature>
<dbReference type="Pfam" id="PF01471">
    <property type="entry name" value="PG_binding_1"/>
    <property type="match status" value="1"/>
</dbReference>
<sequence>MQYRLQQVDARGPNGQAVPQDGHYGPETEHAVKQFQQDQGLPATGIAGPDLDAALSQAQHARREALKPTVPASANGLAEQGSEQQARVVTPQTDTLSAVSLQAEQQEAVQALSPVIPTQNEMPAQIVLQERQPAAYASSPGFGGTTARSNAHEYHEGRVEQARPSQDVAQQAFPSDHRDYALFSAIQAQLPKGTSDEKTAEVLHAVKESGIERADELRKVTIQDDVAFVFGKTPGFHSETSLSTPSPGINETLQKAEAMDQQRAQEMVQFQREREEIDRNPTGPVMTMAARSQQQAMSGASGSDGGGDGDGGG</sequence>
<dbReference type="EMBL" id="JAFFQI010000194">
    <property type="protein sequence ID" value="MCD0267145.1"/>
    <property type="molecule type" value="Genomic_DNA"/>
</dbReference>
<protein>
    <submittedName>
        <fullName evidence="3">Peptidoglycan-binding protein</fullName>
    </submittedName>
</protein>
<feature type="compositionally biased region" description="Basic and acidic residues" evidence="1">
    <location>
        <begin position="150"/>
        <end position="161"/>
    </location>
</feature>
<evidence type="ECO:0000313" key="3">
    <source>
        <dbReference type="EMBL" id="MCD0267145.1"/>
    </source>
</evidence>
<dbReference type="Gene3D" id="1.10.101.10">
    <property type="entry name" value="PGBD-like superfamily/PGBD"/>
    <property type="match status" value="1"/>
</dbReference>
<comment type="caution">
    <text evidence="3">The sequence shown here is derived from an EMBL/GenBank/DDBJ whole genome shotgun (WGS) entry which is preliminary data.</text>
</comment>
<evidence type="ECO:0000256" key="1">
    <source>
        <dbReference type="SAM" id="MobiDB-lite"/>
    </source>
</evidence>
<name>A0ABS8NXY5_9XANT</name>
<evidence type="ECO:0000313" key="4">
    <source>
        <dbReference type="Proteomes" id="UP001430396"/>
    </source>
</evidence>
<dbReference type="SUPFAM" id="SSF47090">
    <property type="entry name" value="PGBD-like"/>
    <property type="match status" value="1"/>
</dbReference>
<reference evidence="3" key="1">
    <citation type="submission" date="2021-02" db="EMBL/GenBank/DDBJ databases">
        <title>Copper resistance gene diversity in local Xanthomonas species at agrochemical polluted sites in Trinidad, Trinidad and Tobago.</title>
        <authorList>
            <person name="Ramnarine S.D.B.J."/>
            <person name="Ramsubhag A."/>
            <person name="Jayaraman J."/>
        </authorList>
    </citation>
    <scope>NUCLEOTIDE SEQUENCE</scope>
    <source>
        <strain evidence="3">CaNP6A</strain>
    </source>
</reference>
<dbReference type="InterPro" id="IPR002477">
    <property type="entry name" value="Peptidoglycan-bd-like"/>
</dbReference>